<reference evidence="2 3" key="1">
    <citation type="submission" date="2019-05" db="EMBL/GenBank/DDBJ databases">
        <title>Emergence of the Ug99 lineage of the wheat stem rust pathogen through somatic hybridization.</title>
        <authorList>
            <person name="Li F."/>
            <person name="Upadhyaya N.M."/>
            <person name="Sperschneider J."/>
            <person name="Matny O."/>
            <person name="Nguyen-Phuc H."/>
            <person name="Mago R."/>
            <person name="Raley C."/>
            <person name="Miller M.E."/>
            <person name="Silverstein K.A.T."/>
            <person name="Henningsen E."/>
            <person name="Hirsch C.D."/>
            <person name="Visser B."/>
            <person name="Pretorius Z.A."/>
            <person name="Steffenson B.J."/>
            <person name="Schwessinger B."/>
            <person name="Dodds P.N."/>
            <person name="Figueroa M."/>
        </authorList>
    </citation>
    <scope>NUCLEOTIDE SEQUENCE [LARGE SCALE GENOMIC DNA]</scope>
    <source>
        <strain evidence="2">21-0</strain>
    </source>
</reference>
<name>A0A5B0M6I5_PUCGR</name>
<keyword evidence="3" id="KW-1185">Reference proteome</keyword>
<gene>
    <name evidence="2" type="ORF">PGT21_014018</name>
</gene>
<protein>
    <submittedName>
        <fullName evidence="2">Uncharacterized protein</fullName>
    </submittedName>
</protein>
<dbReference type="AlphaFoldDB" id="A0A5B0M6I5"/>
<proteinExistence type="predicted"/>
<evidence type="ECO:0000313" key="2">
    <source>
        <dbReference type="EMBL" id="KAA1071648.1"/>
    </source>
</evidence>
<dbReference type="Proteomes" id="UP000324748">
    <property type="component" value="Unassembled WGS sequence"/>
</dbReference>
<evidence type="ECO:0000256" key="1">
    <source>
        <dbReference type="SAM" id="MobiDB-lite"/>
    </source>
</evidence>
<comment type="caution">
    <text evidence="2">The sequence shown here is derived from an EMBL/GenBank/DDBJ whole genome shotgun (WGS) entry which is preliminary data.</text>
</comment>
<feature type="region of interest" description="Disordered" evidence="1">
    <location>
        <begin position="1"/>
        <end position="36"/>
    </location>
</feature>
<organism evidence="2 3">
    <name type="scientific">Puccinia graminis f. sp. tritici</name>
    <dbReference type="NCBI Taxonomy" id="56615"/>
    <lineage>
        <taxon>Eukaryota</taxon>
        <taxon>Fungi</taxon>
        <taxon>Dikarya</taxon>
        <taxon>Basidiomycota</taxon>
        <taxon>Pucciniomycotina</taxon>
        <taxon>Pucciniomycetes</taxon>
        <taxon>Pucciniales</taxon>
        <taxon>Pucciniaceae</taxon>
        <taxon>Puccinia</taxon>
    </lineage>
</organism>
<dbReference type="EMBL" id="VSWC01000170">
    <property type="protein sequence ID" value="KAA1071648.1"/>
    <property type="molecule type" value="Genomic_DNA"/>
</dbReference>
<feature type="compositionally biased region" description="Polar residues" evidence="1">
    <location>
        <begin position="1"/>
        <end position="10"/>
    </location>
</feature>
<sequence length="93" mass="10199">MDGQTKPKTTNPHHKSSSSAMIAPDHPSARPPEMAWQSPGVLLSPWPVSGTLYHICPSNPEMWQWKTTPGALEGTLTEWVLVAVNIPQFLKGI</sequence>
<accession>A0A5B0M6I5</accession>
<evidence type="ECO:0000313" key="3">
    <source>
        <dbReference type="Proteomes" id="UP000324748"/>
    </source>
</evidence>